<dbReference type="InterPro" id="IPR057726">
    <property type="entry name" value="Tsg_C"/>
</dbReference>
<evidence type="ECO:0000259" key="1">
    <source>
        <dbReference type="Pfam" id="PF04668"/>
    </source>
</evidence>
<sequence length="71" mass="7998">MCISYCSEAIDFFNTSKPALQYSFKTVDVLKSLGASAVRWFYTGCCQCIGQYCIDFGISENLCEHCTDLEE</sequence>
<accession>A0A915HLP8</accession>
<organism evidence="2 3">
    <name type="scientific">Romanomermis culicivorax</name>
    <name type="common">Nematode worm</name>
    <dbReference type="NCBI Taxonomy" id="13658"/>
    <lineage>
        <taxon>Eukaryota</taxon>
        <taxon>Metazoa</taxon>
        <taxon>Ecdysozoa</taxon>
        <taxon>Nematoda</taxon>
        <taxon>Enoplea</taxon>
        <taxon>Dorylaimia</taxon>
        <taxon>Mermithida</taxon>
        <taxon>Mermithoidea</taxon>
        <taxon>Mermithidae</taxon>
        <taxon>Romanomermis</taxon>
    </lineage>
</organism>
<dbReference type="AlphaFoldDB" id="A0A915HLP8"/>
<protein>
    <recommendedName>
        <fullName evidence="1">Tsg C-terminal domain-containing protein</fullName>
    </recommendedName>
</protein>
<dbReference type="GO" id="GO:0030510">
    <property type="term" value="P:regulation of BMP signaling pathway"/>
    <property type="evidence" value="ECO:0007669"/>
    <property type="project" value="TreeGrafter"/>
</dbReference>
<dbReference type="Pfam" id="PF04668">
    <property type="entry name" value="Tsg"/>
    <property type="match status" value="1"/>
</dbReference>
<dbReference type="Proteomes" id="UP000887565">
    <property type="component" value="Unplaced"/>
</dbReference>
<reference evidence="3" key="1">
    <citation type="submission" date="2022-11" db="UniProtKB">
        <authorList>
            <consortium name="WormBaseParasite"/>
        </authorList>
    </citation>
    <scope>IDENTIFICATION</scope>
</reference>
<name>A0A915HLP8_ROMCU</name>
<dbReference type="GO" id="GO:0005615">
    <property type="term" value="C:extracellular space"/>
    <property type="evidence" value="ECO:0007669"/>
    <property type="project" value="TreeGrafter"/>
</dbReference>
<keyword evidence="2" id="KW-1185">Reference proteome</keyword>
<evidence type="ECO:0000313" key="3">
    <source>
        <dbReference type="WBParaSite" id="nRc.2.0.1.t02599-RA"/>
    </source>
</evidence>
<feature type="domain" description="Tsg C-terminal" evidence="1">
    <location>
        <begin position="31"/>
        <end position="66"/>
    </location>
</feature>
<evidence type="ECO:0000313" key="2">
    <source>
        <dbReference type="Proteomes" id="UP000887565"/>
    </source>
</evidence>
<dbReference type="InterPro" id="IPR006761">
    <property type="entry name" value="Tsg"/>
</dbReference>
<proteinExistence type="predicted"/>
<dbReference type="PANTHER" id="PTHR12312">
    <property type="entry name" value="TWISTED GASTRULATION PROTEIN HOMOLOG 1-A-RELATED"/>
    <property type="match status" value="1"/>
</dbReference>
<dbReference type="WBParaSite" id="nRc.2.0.1.t02599-RA">
    <property type="protein sequence ID" value="nRc.2.0.1.t02599-RA"/>
    <property type="gene ID" value="nRc.2.0.1.g02599"/>
</dbReference>
<dbReference type="PANTHER" id="PTHR12312:SF16">
    <property type="entry name" value="TWISTED GASTRULATION PROTEIN HOMOLOG 1-A-RELATED"/>
    <property type="match status" value="1"/>
</dbReference>